<protein>
    <submittedName>
        <fullName evidence="2">Uncharacterized protein</fullName>
    </submittedName>
</protein>
<accession>A0A914EDD3</accession>
<evidence type="ECO:0000313" key="2">
    <source>
        <dbReference type="WBParaSite" id="ACRNAN_scaffold702.g30659.t1"/>
    </source>
</evidence>
<dbReference type="AlphaFoldDB" id="A0A914EDD3"/>
<proteinExistence type="predicted"/>
<dbReference type="Proteomes" id="UP000887540">
    <property type="component" value="Unplaced"/>
</dbReference>
<organism evidence="1 2">
    <name type="scientific">Acrobeloides nanus</name>
    <dbReference type="NCBI Taxonomy" id="290746"/>
    <lineage>
        <taxon>Eukaryota</taxon>
        <taxon>Metazoa</taxon>
        <taxon>Ecdysozoa</taxon>
        <taxon>Nematoda</taxon>
        <taxon>Chromadorea</taxon>
        <taxon>Rhabditida</taxon>
        <taxon>Tylenchina</taxon>
        <taxon>Cephalobomorpha</taxon>
        <taxon>Cephaloboidea</taxon>
        <taxon>Cephalobidae</taxon>
        <taxon>Acrobeloides</taxon>
    </lineage>
</organism>
<reference evidence="2" key="1">
    <citation type="submission" date="2022-11" db="UniProtKB">
        <authorList>
            <consortium name="WormBaseParasite"/>
        </authorList>
    </citation>
    <scope>IDENTIFICATION</scope>
</reference>
<evidence type="ECO:0000313" key="1">
    <source>
        <dbReference type="Proteomes" id="UP000887540"/>
    </source>
</evidence>
<dbReference type="WBParaSite" id="ACRNAN_scaffold702.g30659.t1">
    <property type="protein sequence ID" value="ACRNAN_scaffold702.g30659.t1"/>
    <property type="gene ID" value="ACRNAN_scaffold702.g30659"/>
</dbReference>
<keyword evidence="1" id="KW-1185">Reference proteome</keyword>
<sequence>MGYLPDEALKKTRDTAPLRSIRLGHGLELIVQTILETTQSSSLNTAKRIWNALPKDIVEAKNLAQFKCNVGASTVYEHLAKKAVVRRVEKSL</sequence>
<name>A0A914EDD3_9BILA</name>